<organism evidence="1 2">
    <name type="scientific">Holothuria leucospilota</name>
    <name type="common">Black long sea cucumber</name>
    <name type="synonym">Mertensiothuria leucospilota</name>
    <dbReference type="NCBI Taxonomy" id="206669"/>
    <lineage>
        <taxon>Eukaryota</taxon>
        <taxon>Metazoa</taxon>
        <taxon>Echinodermata</taxon>
        <taxon>Eleutherozoa</taxon>
        <taxon>Echinozoa</taxon>
        <taxon>Holothuroidea</taxon>
        <taxon>Aspidochirotacea</taxon>
        <taxon>Aspidochirotida</taxon>
        <taxon>Holothuriidae</taxon>
        <taxon>Holothuria</taxon>
    </lineage>
</organism>
<comment type="caution">
    <text evidence="1">The sequence shown here is derived from an EMBL/GenBank/DDBJ whole genome shotgun (WGS) entry which is preliminary data.</text>
</comment>
<dbReference type="EMBL" id="JAIZAY010000034">
    <property type="protein sequence ID" value="KAJ8019328.1"/>
    <property type="molecule type" value="Genomic_DNA"/>
</dbReference>
<dbReference type="OrthoDB" id="10445783at2759"/>
<accession>A0A9Q0YAU5</accession>
<evidence type="ECO:0000313" key="1">
    <source>
        <dbReference type="EMBL" id="KAJ8019328.1"/>
    </source>
</evidence>
<protein>
    <submittedName>
        <fullName evidence="1">Uncharacterized protein</fullName>
    </submittedName>
</protein>
<name>A0A9Q0YAU5_HOLLE</name>
<keyword evidence="2" id="KW-1185">Reference proteome</keyword>
<sequence length="229" mass="26637">MIKCFHSHMRHKMEDSNVQGYCMYENDHRKLDKVAFDGLSKRNQQTVWSEKELVYILGKEFYDYYIRIGVLVEEVDVDNGDAHDDPTSEQHEREVRFCHKIFCEWYAAHYLAEHAARKPDKLSEVHRHMVPKDLQYCYRFACGLNPDAAGSIIEYVKGTKGGDKFAILCILEQGRRGEDILETVESLCSRLIEFTKDDNKLLQRSTIQLLETASSHKVSKANLCYTFTV</sequence>
<reference evidence="1" key="1">
    <citation type="submission" date="2021-10" db="EMBL/GenBank/DDBJ databases">
        <title>Tropical sea cucumber genome reveals ecological adaptation and Cuvierian tubules defense mechanism.</title>
        <authorList>
            <person name="Chen T."/>
        </authorList>
    </citation>
    <scope>NUCLEOTIDE SEQUENCE</scope>
    <source>
        <strain evidence="1">Nanhai2018</strain>
        <tissue evidence="1">Muscle</tissue>
    </source>
</reference>
<dbReference type="AlphaFoldDB" id="A0A9Q0YAU5"/>
<proteinExistence type="predicted"/>
<gene>
    <name evidence="1" type="ORF">HOLleu_42128</name>
</gene>
<dbReference type="Proteomes" id="UP001152320">
    <property type="component" value="Unassembled WGS sequence"/>
</dbReference>
<evidence type="ECO:0000313" key="2">
    <source>
        <dbReference type="Proteomes" id="UP001152320"/>
    </source>
</evidence>